<keyword evidence="8" id="KW-1133">Transmembrane helix</keyword>
<dbReference type="InterPro" id="IPR003960">
    <property type="entry name" value="ATPase_AAA_CS"/>
</dbReference>
<dbReference type="GO" id="GO:0016887">
    <property type="term" value="F:ATP hydrolysis activity"/>
    <property type="evidence" value="ECO:0007669"/>
    <property type="project" value="InterPro"/>
</dbReference>
<evidence type="ECO:0000313" key="16">
    <source>
        <dbReference type="EMBL" id="CRG88239.1"/>
    </source>
</evidence>
<comment type="subcellular location">
    <subcellularLocation>
        <location evidence="1">Mitochondrion inner membrane</location>
        <topology evidence="1">Single-pass membrane protein</topology>
    </subcellularLocation>
</comment>
<feature type="domain" description="BCS1 N-terminal" evidence="15">
    <location>
        <begin position="52"/>
        <end position="223"/>
    </location>
</feature>
<evidence type="ECO:0000313" key="17">
    <source>
        <dbReference type="Proteomes" id="UP000054383"/>
    </source>
</evidence>
<evidence type="ECO:0000256" key="2">
    <source>
        <dbReference type="ARBA" id="ARBA00007448"/>
    </source>
</evidence>
<protein>
    <submittedName>
        <fullName evidence="16">Putative mitochondrial chaperone BCS1-B</fullName>
    </submittedName>
</protein>
<evidence type="ECO:0000256" key="8">
    <source>
        <dbReference type="ARBA" id="ARBA00022989"/>
    </source>
</evidence>
<organism evidence="16 17">
    <name type="scientific">Talaromyces islandicus</name>
    <name type="common">Penicillium islandicum</name>
    <dbReference type="NCBI Taxonomy" id="28573"/>
    <lineage>
        <taxon>Eukaryota</taxon>
        <taxon>Fungi</taxon>
        <taxon>Dikarya</taxon>
        <taxon>Ascomycota</taxon>
        <taxon>Pezizomycotina</taxon>
        <taxon>Eurotiomycetes</taxon>
        <taxon>Eurotiomycetidae</taxon>
        <taxon>Eurotiales</taxon>
        <taxon>Trichocomaceae</taxon>
        <taxon>Talaromyces</taxon>
        <taxon>Talaromyces sect. Islandici</taxon>
    </lineage>
</organism>
<evidence type="ECO:0000256" key="4">
    <source>
        <dbReference type="ARBA" id="ARBA00022741"/>
    </source>
</evidence>
<evidence type="ECO:0000256" key="13">
    <source>
        <dbReference type="SAM" id="MobiDB-lite"/>
    </source>
</evidence>
<reference evidence="16 17" key="1">
    <citation type="submission" date="2015-04" db="EMBL/GenBank/DDBJ databases">
        <authorList>
            <person name="Syromyatnikov M.Y."/>
            <person name="Popov V.N."/>
        </authorList>
    </citation>
    <scope>NUCLEOTIDE SEQUENCE [LARGE SCALE GENOMIC DNA]</scope>
    <source>
        <strain evidence="16">WF-38-12</strain>
    </source>
</reference>
<keyword evidence="3" id="KW-0812">Transmembrane</keyword>
<evidence type="ECO:0000256" key="7">
    <source>
        <dbReference type="ARBA" id="ARBA00022840"/>
    </source>
</evidence>
<keyword evidence="6" id="KW-0378">Hydrolase</keyword>
<comment type="similarity">
    <text evidence="2">Belongs to the AAA ATPase family. BCS1 subfamily.</text>
</comment>
<dbReference type="Proteomes" id="UP000054383">
    <property type="component" value="Unassembled WGS sequence"/>
</dbReference>
<evidence type="ECO:0000256" key="11">
    <source>
        <dbReference type="ARBA" id="ARBA00048778"/>
    </source>
</evidence>
<evidence type="ECO:0000256" key="6">
    <source>
        <dbReference type="ARBA" id="ARBA00022801"/>
    </source>
</evidence>
<name>A0A0U1LY07_TALIS</name>
<dbReference type="PROSITE" id="PS00674">
    <property type="entry name" value="AAA"/>
    <property type="match status" value="1"/>
</dbReference>
<dbReference type="InterPro" id="IPR027417">
    <property type="entry name" value="P-loop_NTPase"/>
</dbReference>
<evidence type="ECO:0000256" key="10">
    <source>
        <dbReference type="ARBA" id="ARBA00023136"/>
    </source>
</evidence>
<dbReference type="InterPro" id="IPR003959">
    <property type="entry name" value="ATPase_AAA_core"/>
</dbReference>
<keyword evidence="7 12" id="KW-0067">ATP-binding</keyword>
<feature type="domain" description="AAA+ ATPase" evidence="14">
    <location>
        <begin position="256"/>
        <end position="400"/>
    </location>
</feature>
<dbReference type="SMART" id="SM00382">
    <property type="entry name" value="AAA"/>
    <property type="match status" value="1"/>
</dbReference>
<dbReference type="OMA" id="YWQRSMS"/>
<dbReference type="InterPro" id="IPR014851">
    <property type="entry name" value="BCS1_N"/>
</dbReference>
<dbReference type="STRING" id="28573.A0A0U1LY07"/>
<dbReference type="OrthoDB" id="10251412at2759"/>
<dbReference type="SMART" id="SM01024">
    <property type="entry name" value="BCS1_N"/>
    <property type="match status" value="1"/>
</dbReference>
<keyword evidence="10" id="KW-0472">Membrane</keyword>
<dbReference type="PANTHER" id="PTHR23070">
    <property type="entry name" value="BCS1 AAA-TYPE ATPASE"/>
    <property type="match status" value="1"/>
</dbReference>
<dbReference type="InterPro" id="IPR003593">
    <property type="entry name" value="AAA+_ATPase"/>
</dbReference>
<keyword evidence="5" id="KW-0999">Mitochondrion inner membrane</keyword>
<dbReference type="InterPro" id="IPR057495">
    <property type="entry name" value="AAA_lid_BCS1"/>
</dbReference>
<feature type="region of interest" description="Disordered" evidence="13">
    <location>
        <begin position="322"/>
        <end position="350"/>
    </location>
</feature>
<dbReference type="InterPro" id="IPR050747">
    <property type="entry name" value="Mitochondrial_chaperone_BCS1"/>
</dbReference>
<evidence type="ECO:0000256" key="9">
    <source>
        <dbReference type="ARBA" id="ARBA00023128"/>
    </source>
</evidence>
<evidence type="ECO:0000256" key="1">
    <source>
        <dbReference type="ARBA" id="ARBA00004434"/>
    </source>
</evidence>
<evidence type="ECO:0000259" key="15">
    <source>
        <dbReference type="SMART" id="SM01024"/>
    </source>
</evidence>
<proteinExistence type="inferred from homology"/>
<evidence type="ECO:0000259" key="14">
    <source>
        <dbReference type="SMART" id="SM00382"/>
    </source>
</evidence>
<accession>A0A0U1LY07</accession>
<evidence type="ECO:0000256" key="12">
    <source>
        <dbReference type="RuleBase" id="RU003651"/>
    </source>
</evidence>
<keyword evidence="9" id="KW-0496">Mitochondrion</keyword>
<gene>
    <name evidence="16" type="ORF">PISL3812_05266</name>
</gene>
<sequence length="495" mass="56086">MDTSNSTTFFPIQPTPSQISIVDVFFPGFGTVISSMQHLLAGNLDNSVRLLGICGMLIFLGRYSFRYLTEFVETYFTSTVTVPHHDEAYDMLLAWISTKPFADEVQSSLASVGPRRRRIFTIDNSSEYKKKTLTYAPWNGSFYFWYKNHLLQFSFRVKEGPFNSREELRLSCIGRSPKIAKELLEEGRTEYLKRLQKKTSVFEHENGEWKKVVSRDMRPISTVIMNEGVKKALVEDIQDFLSEETRNWYARRGILYKRGFILHGPPGTGKSSFSFSIAGQFELDIYVLSIPKVDDSEIKSLFANLPPHCIVLLEDVDAVGTARTERPETPKSLGESSTVSSEGGKSPGKLSMSGLLNALDGVSSAEGRVLIMTTNHIDKLDKALIRDGRVDEKVFFPLADKDLTLRLFCAMYEPEDGDQGAAKKEEEKHEDIERLAEEFASKIPRDEFSPAEIQEHLVKNKHSPANAVASVEEWVVKVRKERNNLQREDSWVHSA</sequence>
<comment type="catalytic activity">
    <reaction evidence="11">
        <text>ATP + H2O = ADP + phosphate + H(+)</text>
        <dbReference type="Rhea" id="RHEA:13065"/>
        <dbReference type="ChEBI" id="CHEBI:15377"/>
        <dbReference type="ChEBI" id="CHEBI:15378"/>
        <dbReference type="ChEBI" id="CHEBI:30616"/>
        <dbReference type="ChEBI" id="CHEBI:43474"/>
        <dbReference type="ChEBI" id="CHEBI:456216"/>
    </reaction>
    <physiologicalReaction direction="left-to-right" evidence="11">
        <dbReference type="Rhea" id="RHEA:13066"/>
    </physiologicalReaction>
</comment>
<dbReference type="AlphaFoldDB" id="A0A0U1LY07"/>
<dbReference type="EMBL" id="CVMT01000004">
    <property type="protein sequence ID" value="CRG88239.1"/>
    <property type="molecule type" value="Genomic_DNA"/>
</dbReference>
<dbReference type="Pfam" id="PF08740">
    <property type="entry name" value="BCS1_N"/>
    <property type="match status" value="1"/>
</dbReference>
<feature type="compositionally biased region" description="Polar residues" evidence="13">
    <location>
        <begin position="334"/>
        <end position="343"/>
    </location>
</feature>
<dbReference type="Gene3D" id="3.40.50.300">
    <property type="entry name" value="P-loop containing nucleotide triphosphate hydrolases"/>
    <property type="match status" value="1"/>
</dbReference>
<dbReference type="Pfam" id="PF00004">
    <property type="entry name" value="AAA"/>
    <property type="match status" value="1"/>
</dbReference>
<dbReference type="GO" id="GO:0005743">
    <property type="term" value="C:mitochondrial inner membrane"/>
    <property type="evidence" value="ECO:0007669"/>
    <property type="project" value="UniProtKB-SubCell"/>
</dbReference>
<evidence type="ECO:0000256" key="3">
    <source>
        <dbReference type="ARBA" id="ARBA00022692"/>
    </source>
</evidence>
<dbReference type="SUPFAM" id="SSF52540">
    <property type="entry name" value="P-loop containing nucleoside triphosphate hydrolases"/>
    <property type="match status" value="1"/>
</dbReference>
<dbReference type="GO" id="GO:0005524">
    <property type="term" value="F:ATP binding"/>
    <property type="evidence" value="ECO:0007669"/>
    <property type="project" value="UniProtKB-KW"/>
</dbReference>
<keyword evidence="4 12" id="KW-0547">Nucleotide-binding</keyword>
<evidence type="ECO:0000256" key="5">
    <source>
        <dbReference type="ARBA" id="ARBA00022792"/>
    </source>
</evidence>
<keyword evidence="17" id="KW-1185">Reference proteome</keyword>
<dbReference type="Pfam" id="PF25426">
    <property type="entry name" value="AAA_lid_BCS1"/>
    <property type="match status" value="1"/>
</dbReference>